<dbReference type="Proteomes" id="UP000182658">
    <property type="component" value="Unassembled WGS sequence"/>
</dbReference>
<evidence type="ECO:0000313" key="2">
    <source>
        <dbReference type="EMBL" id="OIW27084.1"/>
    </source>
</evidence>
<dbReference type="EMBL" id="KV875100">
    <property type="protein sequence ID" value="OIW27084.1"/>
    <property type="molecule type" value="Genomic_DNA"/>
</dbReference>
<organism evidence="2 3">
    <name type="scientific">Coniochaeta ligniaria NRRL 30616</name>
    <dbReference type="NCBI Taxonomy" id="1408157"/>
    <lineage>
        <taxon>Eukaryota</taxon>
        <taxon>Fungi</taxon>
        <taxon>Dikarya</taxon>
        <taxon>Ascomycota</taxon>
        <taxon>Pezizomycotina</taxon>
        <taxon>Sordariomycetes</taxon>
        <taxon>Sordariomycetidae</taxon>
        <taxon>Coniochaetales</taxon>
        <taxon>Coniochaetaceae</taxon>
        <taxon>Coniochaeta</taxon>
    </lineage>
</organism>
<name>A0A1J7JCW1_9PEZI</name>
<protein>
    <submittedName>
        <fullName evidence="2">Uncharacterized protein</fullName>
    </submittedName>
</protein>
<dbReference type="InParanoid" id="A0A1J7JCW1"/>
<evidence type="ECO:0000313" key="3">
    <source>
        <dbReference type="Proteomes" id="UP000182658"/>
    </source>
</evidence>
<dbReference type="AlphaFoldDB" id="A0A1J7JCW1"/>
<sequence length="208" mass="22841">MDGVDPALSSDDVDSDNSLSRPQNIVLDNCDVLNRDLTDGDGYSLRDDQDSSLPFTDPDDELAHCHYVIHKSLYEANQTGSDYVAPGDPSTTRSTSVGGYVDIYDGSDISCFNAAVDVRTTSSERADMDDDEIDGGPGQTRHSSVVDLAITPIEEEDMDDDEVMLAELVDVILDSTPVQVQLYENNHSQVRQKGLGRSYRSSRWPENT</sequence>
<proteinExistence type="predicted"/>
<feature type="region of interest" description="Disordered" evidence="1">
    <location>
        <begin position="1"/>
        <end position="24"/>
    </location>
</feature>
<evidence type="ECO:0000256" key="1">
    <source>
        <dbReference type="SAM" id="MobiDB-lite"/>
    </source>
</evidence>
<gene>
    <name evidence="2" type="ORF">CONLIGDRAFT_684017</name>
</gene>
<accession>A0A1J7JCW1</accession>
<reference evidence="2 3" key="1">
    <citation type="submission" date="2016-10" db="EMBL/GenBank/DDBJ databases">
        <title>Draft genome sequence of Coniochaeta ligniaria NRRL30616, a lignocellulolytic fungus for bioabatement of inhibitors in plant biomass hydrolysates.</title>
        <authorList>
            <consortium name="DOE Joint Genome Institute"/>
            <person name="Jimenez D.J."/>
            <person name="Hector R.E."/>
            <person name="Riley R."/>
            <person name="Sun H."/>
            <person name="Grigoriev I.V."/>
            <person name="Van Elsas J.D."/>
            <person name="Nichols N.N."/>
        </authorList>
    </citation>
    <scope>NUCLEOTIDE SEQUENCE [LARGE SCALE GENOMIC DNA]</scope>
    <source>
        <strain evidence="2 3">NRRL 30616</strain>
    </source>
</reference>
<keyword evidence="3" id="KW-1185">Reference proteome</keyword>